<comment type="pathway">
    <text evidence="1">Protein modification; protein ubiquitination.</text>
</comment>
<feature type="domain" description="BTB" evidence="3">
    <location>
        <begin position="161"/>
        <end position="230"/>
    </location>
</feature>
<dbReference type="Gramene" id="TraesSYM6D03G03610190.1">
    <property type="protein sequence ID" value="TraesSYM6D03G03610190.1"/>
    <property type="gene ID" value="TraesSYM6D03G03610190"/>
</dbReference>
<dbReference type="InterPro" id="IPR045005">
    <property type="entry name" value="BPM1-6"/>
</dbReference>
<sequence>MAFAGVSLIADCKLCASTKSAINSGADSGYHLLVVEGYLRTKETTPNRESIGSRPFIVGGRRWAIGYHPNGLDKDAEEFISVSLVLEDDTRPSVEFEFMKREGFERSRHLKDDSFVIRCDLVVLKPAADKEQGTTALPFTELPQADLPSHLGDLLLSKEGADVTFEVDGKEFAAHRWMLAARSTVFKAQLFGTMNVGNATSSVVKIDNIKANVFKGLLTFIYTDGMPEFEHDDDDEAGDMEQDDDSEEDGMKEDWLLQLLEAAEKYGLQRLKSICEEKLTELICKDTVADIIVVAERNQCLWLKESCLEFVKTRTNLHIVFTADGLEQIIRTCSPSVLKELLSKFAS</sequence>
<dbReference type="Gramene" id="TraesMAC6D03G03662160.1">
    <property type="protein sequence ID" value="TraesMAC6D03G03662160.1"/>
    <property type="gene ID" value="TraesMAC6D03G03662160"/>
</dbReference>
<dbReference type="Gramene" id="TraesLAC6D03G03613790.1">
    <property type="protein sequence ID" value="TraesLAC6D03G03613790.1"/>
    <property type="gene ID" value="TraesLAC6D03G03613790"/>
</dbReference>
<dbReference type="OrthoDB" id="6359816at2759"/>
<dbReference type="PROSITE" id="PS50097">
    <property type="entry name" value="BTB"/>
    <property type="match status" value="1"/>
</dbReference>
<dbReference type="CDD" id="cd00121">
    <property type="entry name" value="MATH"/>
    <property type="match status" value="1"/>
</dbReference>
<dbReference type="InterPro" id="IPR000210">
    <property type="entry name" value="BTB/POZ_dom"/>
</dbReference>
<dbReference type="SUPFAM" id="SSF54695">
    <property type="entry name" value="POZ domain"/>
    <property type="match status" value="1"/>
</dbReference>
<dbReference type="Gramene" id="TraesCS6D03G0157500.1">
    <property type="protein sequence ID" value="TraesCS6D03G0157500.1.CDS"/>
    <property type="gene ID" value="TraesCS6D03G0157500"/>
</dbReference>
<dbReference type="Pfam" id="PF22486">
    <property type="entry name" value="MATH_2"/>
    <property type="match status" value="1"/>
</dbReference>
<dbReference type="SMART" id="SM00225">
    <property type="entry name" value="BTB"/>
    <property type="match status" value="1"/>
</dbReference>
<dbReference type="SUPFAM" id="SSF49599">
    <property type="entry name" value="TRAF domain-like"/>
    <property type="match status" value="1"/>
</dbReference>
<dbReference type="Gramene" id="TraesARIUn03G04591130.1">
    <property type="protein sequence ID" value="TraesARIUn03G04591130.1"/>
    <property type="gene ID" value="TraesARIUn03G04591130"/>
</dbReference>
<protein>
    <recommendedName>
        <fullName evidence="3">BTB domain-containing protein</fullName>
    </recommendedName>
</protein>
<dbReference type="Gramene" id="TraesLDM6D03G03669410.1">
    <property type="protein sequence ID" value="TraesLDM6D03G03669410.1"/>
    <property type="gene ID" value="TraesLDM6D03G03669410"/>
</dbReference>
<accession>A0A3B6QAP4</accession>
<dbReference type="AlphaFoldDB" id="A0A3B6QAP4"/>
<evidence type="ECO:0000313" key="5">
    <source>
        <dbReference type="Proteomes" id="UP000019116"/>
    </source>
</evidence>
<dbReference type="Proteomes" id="UP000019116">
    <property type="component" value="Chromosome 6D"/>
</dbReference>
<evidence type="ECO:0000256" key="1">
    <source>
        <dbReference type="ARBA" id="ARBA00004906"/>
    </source>
</evidence>
<dbReference type="Gene3D" id="3.30.710.10">
    <property type="entry name" value="Potassium Channel Kv1.1, Chain A"/>
    <property type="match status" value="1"/>
</dbReference>
<dbReference type="InterPro" id="IPR056423">
    <property type="entry name" value="BACK_BPM_SPOP"/>
</dbReference>
<dbReference type="Gene3D" id="2.60.210.10">
    <property type="entry name" value="Apoptosis, Tumor Necrosis Factor Receptor Associated Protein 2, Chain A"/>
    <property type="match status" value="1"/>
</dbReference>
<dbReference type="Pfam" id="PF24570">
    <property type="entry name" value="BACK_BPM_SPOP"/>
    <property type="match status" value="1"/>
</dbReference>
<evidence type="ECO:0000256" key="2">
    <source>
        <dbReference type="ARBA" id="ARBA00010846"/>
    </source>
</evidence>
<comment type="similarity">
    <text evidence="2">Belongs to the Tdpoz family.</text>
</comment>
<dbReference type="PANTHER" id="PTHR26379">
    <property type="entry name" value="BTB/POZ AND MATH DOMAIN-CONTAINING PROTEIN 1"/>
    <property type="match status" value="1"/>
</dbReference>
<name>A0A3B6QAP4_WHEAT</name>
<dbReference type="SMR" id="A0A3B6QAP4"/>
<dbReference type="Gramene" id="TraesJULUn03G04554210.1">
    <property type="protein sequence ID" value="TraesJULUn03G04554210.1"/>
    <property type="gene ID" value="TraesJULUn03G04554210"/>
</dbReference>
<reference evidence="4" key="1">
    <citation type="submission" date="2018-08" db="EMBL/GenBank/DDBJ databases">
        <authorList>
            <person name="Rossello M."/>
        </authorList>
    </citation>
    <scope>NUCLEOTIDE SEQUENCE [LARGE SCALE GENOMIC DNA]</scope>
    <source>
        <strain evidence="4">cv. Chinese Spring</strain>
    </source>
</reference>
<dbReference type="Gramene" id="TraesCS6D02G075200.1">
    <property type="protein sequence ID" value="TraesCS6D02G075200.1"/>
    <property type="gene ID" value="TraesCS6D02G075200"/>
</dbReference>
<dbReference type="Gramene" id="TraesNOR6D03G03706190.1">
    <property type="protein sequence ID" value="TraesNOR6D03G03706190.1"/>
    <property type="gene ID" value="TraesNOR6D03G03706190"/>
</dbReference>
<dbReference type="Gramene" id="TraesJAGUn03G04532780.1">
    <property type="protein sequence ID" value="TraesJAGUn03G04532780.1"/>
    <property type="gene ID" value="TraesJAGUn03G04532780"/>
</dbReference>
<evidence type="ECO:0000259" key="3">
    <source>
        <dbReference type="PROSITE" id="PS50097"/>
    </source>
</evidence>
<reference evidence="4" key="2">
    <citation type="submission" date="2018-10" db="UniProtKB">
        <authorList>
            <consortium name="EnsemblPlants"/>
        </authorList>
    </citation>
    <scope>IDENTIFICATION</scope>
</reference>
<dbReference type="EnsemblPlants" id="TraesCS6D02G075200.1">
    <property type="protein sequence ID" value="TraesCS6D02G075200.1"/>
    <property type="gene ID" value="TraesCS6D02G075200"/>
</dbReference>
<dbReference type="Gene3D" id="1.25.40.420">
    <property type="match status" value="1"/>
</dbReference>
<dbReference type="InterPro" id="IPR008974">
    <property type="entry name" value="TRAF-like"/>
</dbReference>
<dbReference type="Gramene" id="TraesPARA_EIv1.0_2204370.1">
    <property type="protein sequence ID" value="TraesPARA_EIv1.0_2204370.1.CDS"/>
    <property type="gene ID" value="TraesPARA_EIv1.0_2204370"/>
</dbReference>
<dbReference type="STRING" id="4565.A0A3B6QAP4"/>
<dbReference type="PANTHER" id="PTHR26379:SF370">
    <property type="entry name" value="BTB DOMAIN-CONTAINING PROTEIN"/>
    <property type="match status" value="1"/>
</dbReference>
<dbReference type="Gramene" id="TraesKAR6D01G0041440.1">
    <property type="protein sequence ID" value="cds.TraesKAR6D01G0041440.1"/>
    <property type="gene ID" value="TraesKAR6D01G0041440"/>
</dbReference>
<keyword evidence="5" id="KW-1185">Reference proteome</keyword>
<dbReference type="Gramene" id="TraesCAD_scaffold_122220_01G000100.1">
    <property type="protein sequence ID" value="TraesCAD_scaffold_122220_01G000100.1"/>
    <property type="gene ID" value="TraesCAD_scaffold_122220_01G000100"/>
</dbReference>
<dbReference type="Gramene" id="TraesROB_scaffold_127523_01G000100.1">
    <property type="protein sequence ID" value="TraesROB_scaffold_127523_01G000100.1"/>
    <property type="gene ID" value="TraesROB_scaffold_127523_01G000100"/>
</dbReference>
<dbReference type="Gramene" id="TraesWEE_scaffold_134782_01G000100.1">
    <property type="protein sequence ID" value="TraesWEE_scaffold_134782_01G000100.1"/>
    <property type="gene ID" value="TraesWEE_scaffold_134782_01G000100"/>
</dbReference>
<dbReference type="Pfam" id="PF00651">
    <property type="entry name" value="BTB"/>
    <property type="match status" value="1"/>
</dbReference>
<evidence type="ECO:0000313" key="4">
    <source>
        <dbReference type="EnsemblPlants" id="TraesCS6D02G075200.1"/>
    </source>
</evidence>
<dbReference type="GO" id="GO:0016567">
    <property type="term" value="P:protein ubiquitination"/>
    <property type="evidence" value="ECO:0007669"/>
    <property type="project" value="InterPro"/>
</dbReference>
<proteinExistence type="inferred from homology"/>
<dbReference type="InterPro" id="IPR011333">
    <property type="entry name" value="SKP1/BTB/POZ_sf"/>
</dbReference>
<dbReference type="InterPro" id="IPR002083">
    <property type="entry name" value="MATH/TRAF_dom"/>
</dbReference>
<dbReference type="Gramene" id="TraesCLE_scaffold_094329_01G000300.1">
    <property type="protein sequence ID" value="TraesCLE_scaffold_094329_01G000300.1"/>
    <property type="gene ID" value="TraesCLE_scaffold_094329_01G000300"/>
</dbReference>
<dbReference type="OMA" id="RWRIRYS"/>
<organism evidence="4">
    <name type="scientific">Triticum aestivum</name>
    <name type="common">Wheat</name>
    <dbReference type="NCBI Taxonomy" id="4565"/>
    <lineage>
        <taxon>Eukaryota</taxon>
        <taxon>Viridiplantae</taxon>
        <taxon>Streptophyta</taxon>
        <taxon>Embryophyta</taxon>
        <taxon>Tracheophyta</taxon>
        <taxon>Spermatophyta</taxon>
        <taxon>Magnoliopsida</taxon>
        <taxon>Liliopsida</taxon>
        <taxon>Poales</taxon>
        <taxon>Poaceae</taxon>
        <taxon>BOP clade</taxon>
        <taxon>Pooideae</taxon>
        <taxon>Triticodae</taxon>
        <taxon>Triticeae</taxon>
        <taxon>Triticinae</taxon>
        <taxon>Triticum</taxon>
    </lineage>
</organism>